<organism evidence="2 3">
    <name type="scientific">Pedobacter ginsengiterrae</name>
    <dbReference type="NCBI Taxonomy" id="871696"/>
    <lineage>
        <taxon>Bacteria</taxon>
        <taxon>Pseudomonadati</taxon>
        <taxon>Bacteroidota</taxon>
        <taxon>Sphingobacteriia</taxon>
        <taxon>Sphingobacteriales</taxon>
        <taxon>Sphingobacteriaceae</taxon>
        <taxon>Pedobacter</taxon>
    </lineage>
</organism>
<dbReference type="Pfam" id="PF06283">
    <property type="entry name" value="ThuA"/>
    <property type="match status" value="1"/>
</dbReference>
<evidence type="ECO:0000259" key="1">
    <source>
        <dbReference type="Pfam" id="PF06283"/>
    </source>
</evidence>
<dbReference type="InterPro" id="IPR029010">
    <property type="entry name" value="ThuA-like"/>
</dbReference>
<dbReference type="Proteomes" id="UP001501081">
    <property type="component" value="Unassembled WGS sequence"/>
</dbReference>
<gene>
    <name evidence="2" type="ORF">GCM10022246_09840</name>
</gene>
<proteinExistence type="predicted"/>
<dbReference type="SUPFAM" id="SSF52317">
    <property type="entry name" value="Class I glutamine amidotransferase-like"/>
    <property type="match status" value="1"/>
</dbReference>
<dbReference type="EMBL" id="BAABAK010000004">
    <property type="protein sequence ID" value="GAA3958287.1"/>
    <property type="molecule type" value="Genomic_DNA"/>
</dbReference>
<dbReference type="InterPro" id="IPR029062">
    <property type="entry name" value="Class_I_gatase-like"/>
</dbReference>
<keyword evidence="3" id="KW-1185">Reference proteome</keyword>
<dbReference type="Gene3D" id="3.40.50.880">
    <property type="match status" value="1"/>
</dbReference>
<accession>A0ABP7P227</accession>
<evidence type="ECO:0000313" key="3">
    <source>
        <dbReference type="Proteomes" id="UP001501081"/>
    </source>
</evidence>
<protein>
    <recommendedName>
        <fullName evidence="1">ThuA-like domain-containing protein</fullName>
    </recommendedName>
</protein>
<name>A0ABP7P227_9SPHI</name>
<evidence type="ECO:0000313" key="2">
    <source>
        <dbReference type="EMBL" id="GAA3958287.1"/>
    </source>
</evidence>
<dbReference type="PANTHER" id="PTHR40469:SF2">
    <property type="entry name" value="GALACTOSE-BINDING DOMAIN-LIKE SUPERFAMILY PROTEIN"/>
    <property type="match status" value="1"/>
</dbReference>
<comment type="caution">
    <text evidence="2">The sequence shown here is derived from an EMBL/GenBank/DDBJ whole genome shotgun (WGS) entry which is preliminary data.</text>
</comment>
<dbReference type="PANTHER" id="PTHR40469">
    <property type="entry name" value="SECRETED GLYCOSYL HYDROLASE"/>
    <property type="match status" value="1"/>
</dbReference>
<reference evidence="3" key="1">
    <citation type="journal article" date="2019" name="Int. J. Syst. Evol. Microbiol.">
        <title>The Global Catalogue of Microorganisms (GCM) 10K type strain sequencing project: providing services to taxonomists for standard genome sequencing and annotation.</title>
        <authorList>
            <consortium name="The Broad Institute Genomics Platform"/>
            <consortium name="The Broad Institute Genome Sequencing Center for Infectious Disease"/>
            <person name="Wu L."/>
            <person name="Ma J."/>
        </authorList>
    </citation>
    <scope>NUCLEOTIDE SEQUENCE [LARGE SCALE GENOMIC DNA]</scope>
    <source>
        <strain evidence="3">JCM 17338</strain>
    </source>
</reference>
<sequence>MVLYEQGGNHTEYSKAARIWLDSLASKESFAITYVYNTKSFDDEFLRSFKLIIQLDYPPYAWSPEAMQAFRAYIEEGKGAWIGFHHATLLGDFDGYSMWPWFSYFMGDIVFKSYIPGFASAEVQLEKPAHPIFKGIPEKFVVKREEWYTYNQSPRAHVEVLANANENSYVPAQVPKMGDHPVIWSNPNVKSRNLYIFMGHGADLFDNTYYKKLFKNSILWAVTPYL</sequence>
<feature type="domain" description="ThuA-like" evidence="1">
    <location>
        <begin position="2"/>
        <end position="221"/>
    </location>
</feature>